<feature type="region of interest" description="Disordered" evidence="1">
    <location>
        <begin position="189"/>
        <end position="210"/>
    </location>
</feature>
<proteinExistence type="predicted"/>
<dbReference type="EMBL" id="CADIKB010000005">
    <property type="protein sequence ID" value="CAB3666980.1"/>
    <property type="molecule type" value="Genomic_DNA"/>
</dbReference>
<evidence type="ECO:0000256" key="1">
    <source>
        <dbReference type="SAM" id="MobiDB-lite"/>
    </source>
</evidence>
<dbReference type="InterPro" id="IPR027383">
    <property type="entry name" value="Znf_put"/>
</dbReference>
<dbReference type="Pfam" id="PF13490">
    <property type="entry name" value="zf-HC2"/>
    <property type="match status" value="1"/>
</dbReference>
<dbReference type="AlphaFoldDB" id="A0A6J5AKT9"/>
<dbReference type="Gene3D" id="1.10.10.1320">
    <property type="entry name" value="Anti-sigma factor, zinc-finger domain"/>
    <property type="match status" value="1"/>
</dbReference>
<dbReference type="InterPro" id="IPR041916">
    <property type="entry name" value="Anti_sigma_zinc_sf"/>
</dbReference>
<name>A0A6J5AKT9_9BURK</name>
<organism evidence="3 4">
    <name type="scientific">Paraburkholderia phenoliruptrix</name>
    <dbReference type="NCBI Taxonomy" id="252970"/>
    <lineage>
        <taxon>Bacteria</taxon>
        <taxon>Pseudomonadati</taxon>
        <taxon>Pseudomonadota</taxon>
        <taxon>Betaproteobacteria</taxon>
        <taxon>Burkholderiales</taxon>
        <taxon>Burkholderiaceae</taxon>
        <taxon>Paraburkholderia</taxon>
    </lineage>
</organism>
<feature type="domain" description="Putative zinc-finger" evidence="2">
    <location>
        <begin position="3"/>
        <end position="37"/>
    </location>
</feature>
<dbReference type="Proteomes" id="UP000494249">
    <property type="component" value="Unassembled WGS sequence"/>
</dbReference>
<sequence length="396" mass="41055">MDCNEARPLLDANADHELPAPDARRVEQHIERCAACRRESDTLRTMSRALRAAPYHRAPESLRLRILAGLPQTQGAAREAPEAVPASARAGVDGAAAQTASDAAAGMGMRAGVEEGAAQTASDAVTSAREGEGADAARVRAAASQAEAPAAAVAAAAQEPGRNARLSSHRRPGWFRGWVDRLFGGRAAHVGHGGQGGQGGLAAPSAGGGTGAPPASGWLAPLVVALCAVGVALTLNLRRPAEFAPFADELVASHVRAQVSGRDIDVISTDRHTVKPWFNGRLDYSPPVEDLAASGFALEGGRLDYLAHRRVAVLVYRYRKHVIDVYVFPQTAGSAANGADSGAPSTLAREGYSLAHWDAEGMTWWAITDAAPDALSGLEAALKARLAGASGRTENG</sequence>
<evidence type="ECO:0000313" key="3">
    <source>
        <dbReference type="EMBL" id="CAB3666980.1"/>
    </source>
</evidence>
<feature type="compositionally biased region" description="Gly residues" evidence="1">
    <location>
        <begin position="191"/>
        <end position="210"/>
    </location>
</feature>
<feature type="region of interest" description="Disordered" evidence="1">
    <location>
        <begin position="114"/>
        <end position="137"/>
    </location>
</feature>
<reference evidence="3 4" key="1">
    <citation type="submission" date="2020-04" db="EMBL/GenBank/DDBJ databases">
        <authorList>
            <person name="De Canck E."/>
        </authorList>
    </citation>
    <scope>NUCLEOTIDE SEQUENCE [LARGE SCALE GENOMIC DNA]</scope>
    <source>
        <strain evidence="3 4">LMG 22037</strain>
    </source>
</reference>
<evidence type="ECO:0000259" key="2">
    <source>
        <dbReference type="Pfam" id="PF13490"/>
    </source>
</evidence>
<accession>A0A6J5AKT9</accession>
<dbReference type="RefSeq" id="WP_035482439.1">
    <property type="nucleotide sequence ID" value="NZ_CADFGL010000002.1"/>
</dbReference>
<gene>
    <name evidence="3" type="ORF">LMG22037_01766</name>
</gene>
<protein>
    <recommendedName>
        <fullName evidence="2">Putative zinc-finger domain-containing protein</fullName>
    </recommendedName>
</protein>
<feature type="region of interest" description="Disordered" evidence="1">
    <location>
        <begin position="1"/>
        <end position="20"/>
    </location>
</feature>
<evidence type="ECO:0000313" key="4">
    <source>
        <dbReference type="Proteomes" id="UP000494249"/>
    </source>
</evidence>